<reference evidence="3" key="1">
    <citation type="journal article" date="2019" name="bioRxiv">
        <title>The Genome of the Zebra Mussel, Dreissena polymorpha: A Resource for Invasive Species Research.</title>
        <authorList>
            <person name="McCartney M.A."/>
            <person name="Auch B."/>
            <person name="Kono T."/>
            <person name="Mallez S."/>
            <person name="Zhang Y."/>
            <person name="Obille A."/>
            <person name="Becker A."/>
            <person name="Abrahante J.E."/>
            <person name="Garbe J."/>
            <person name="Badalamenti J.P."/>
            <person name="Herman A."/>
            <person name="Mangelson H."/>
            <person name="Liachko I."/>
            <person name="Sullivan S."/>
            <person name="Sone E.D."/>
            <person name="Koren S."/>
            <person name="Silverstein K.A.T."/>
            <person name="Beckman K.B."/>
            <person name="Gohl D.M."/>
        </authorList>
    </citation>
    <scope>NUCLEOTIDE SEQUENCE</scope>
    <source>
        <strain evidence="3">Duluth1</strain>
        <tissue evidence="3">Whole animal</tissue>
    </source>
</reference>
<protein>
    <recommendedName>
        <fullName evidence="2">Inosine/uridine-preferring nucleoside hydrolase domain-containing protein</fullName>
    </recommendedName>
</protein>
<evidence type="ECO:0000256" key="1">
    <source>
        <dbReference type="ARBA" id="ARBA00009176"/>
    </source>
</evidence>
<dbReference type="PANTHER" id="PTHR46190:SF1">
    <property type="entry name" value="SI:CH211-201H21.5"/>
    <property type="match status" value="1"/>
</dbReference>
<feature type="domain" description="Inosine/uridine-preferring nucleoside hydrolase" evidence="2">
    <location>
        <begin position="9"/>
        <end position="61"/>
    </location>
</feature>
<reference evidence="3" key="2">
    <citation type="submission" date="2020-11" db="EMBL/GenBank/DDBJ databases">
        <authorList>
            <person name="McCartney M.A."/>
            <person name="Auch B."/>
            <person name="Kono T."/>
            <person name="Mallez S."/>
            <person name="Becker A."/>
            <person name="Gohl D.M."/>
            <person name="Silverstein K.A.T."/>
            <person name="Koren S."/>
            <person name="Bechman K.B."/>
            <person name="Herman A."/>
            <person name="Abrahante J.E."/>
            <person name="Garbe J."/>
        </authorList>
    </citation>
    <scope>NUCLEOTIDE SEQUENCE</scope>
    <source>
        <strain evidence="3">Duluth1</strain>
        <tissue evidence="3">Whole animal</tissue>
    </source>
</reference>
<dbReference type="Pfam" id="PF01156">
    <property type="entry name" value="IU_nuc_hydro"/>
    <property type="match status" value="1"/>
</dbReference>
<comment type="similarity">
    <text evidence="1">Belongs to the IUNH family.</text>
</comment>
<dbReference type="SUPFAM" id="SSF53590">
    <property type="entry name" value="Nucleoside hydrolase"/>
    <property type="match status" value="1"/>
</dbReference>
<proteinExistence type="inferred from homology"/>
<evidence type="ECO:0000313" key="4">
    <source>
        <dbReference type="Proteomes" id="UP000828390"/>
    </source>
</evidence>
<comment type="caution">
    <text evidence="3">The sequence shown here is derived from an EMBL/GenBank/DDBJ whole genome shotgun (WGS) entry which is preliminary data.</text>
</comment>
<dbReference type="PANTHER" id="PTHR46190">
    <property type="entry name" value="SI:CH211-201H21.5-RELATED"/>
    <property type="match status" value="1"/>
</dbReference>
<name>A0A9D4FCC6_DREPO</name>
<dbReference type="InterPro" id="IPR001910">
    <property type="entry name" value="Inosine/uridine_hydrolase_dom"/>
</dbReference>
<dbReference type="Gene3D" id="3.90.245.10">
    <property type="entry name" value="Ribonucleoside hydrolase-like"/>
    <property type="match status" value="1"/>
</dbReference>
<accession>A0A9D4FCC6</accession>
<dbReference type="GO" id="GO:0016799">
    <property type="term" value="F:hydrolase activity, hydrolyzing N-glycosyl compounds"/>
    <property type="evidence" value="ECO:0007669"/>
    <property type="project" value="InterPro"/>
</dbReference>
<dbReference type="EMBL" id="JAIWYP010000007">
    <property type="protein sequence ID" value="KAH3796268.1"/>
    <property type="molecule type" value="Genomic_DNA"/>
</dbReference>
<dbReference type="Proteomes" id="UP000828390">
    <property type="component" value="Unassembled WGS sequence"/>
</dbReference>
<dbReference type="InterPro" id="IPR052775">
    <property type="entry name" value="IUN_hydrolase"/>
</dbReference>
<gene>
    <name evidence="3" type="ORF">DPMN_149836</name>
</gene>
<dbReference type="InterPro" id="IPR036452">
    <property type="entry name" value="Ribo_hydro-like"/>
</dbReference>
<dbReference type="AlphaFoldDB" id="A0A9D4FCC6"/>
<evidence type="ECO:0000313" key="3">
    <source>
        <dbReference type="EMBL" id="KAH3796268.1"/>
    </source>
</evidence>
<evidence type="ECO:0000259" key="2">
    <source>
        <dbReference type="Pfam" id="PF01156"/>
    </source>
</evidence>
<organism evidence="3 4">
    <name type="scientific">Dreissena polymorpha</name>
    <name type="common">Zebra mussel</name>
    <name type="synonym">Mytilus polymorpha</name>
    <dbReference type="NCBI Taxonomy" id="45954"/>
    <lineage>
        <taxon>Eukaryota</taxon>
        <taxon>Metazoa</taxon>
        <taxon>Spiralia</taxon>
        <taxon>Lophotrochozoa</taxon>
        <taxon>Mollusca</taxon>
        <taxon>Bivalvia</taxon>
        <taxon>Autobranchia</taxon>
        <taxon>Heteroconchia</taxon>
        <taxon>Euheterodonta</taxon>
        <taxon>Imparidentia</taxon>
        <taxon>Neoheterodontei</taxon>
        <taxon>Myida</taxon>
        <taxon>Dreissenoidea</taxon>
        <taxon>Dreissenidae</taxon>
        <taxon>Dreissena</taxon>
    </lineage>
</organism>
<keyword evidence="4" id="KW-1185">Reference proteome</keyword>
<sequence>MSLSQRKKLLIDTDAGCDDAQAILMALKNPDVDVIGITCVAGNADADQVGRNVLRVLQVADRLDVR</sequence>